<dbReference type="RefSeq" id="YP_007004701.1">
    <property type="nucleotide sequence ID" value="NC_019504.1"/>
</dbReference>
<reference evidence="1 2" key="1">
    <citation type="journal article" date="2011" name="Appl. Environ. Microbiol.">
        <title>Novel Virulent and Broad-Host-Range Erwinia amylovora Bacteriophages Reveal a High Degree of Mosaicism and a Relationship to Enterobacteriaceae Phages.</title>
        <authorList>
            <person name="Born Y."/>
            <person name="Fieseler L."/>
            <person name="Marazzi J."/>
            <person name="Lurz R."/>
            <person name="Duffy B."/>
            <person name="Loessner M.J."/>
        </authorList>
    </citation>
    <scope>NUCLEOTIDE SEQUENCE [LARGE SCALE GENOMIC DNA]</scope>
</reference>
<evidence type="ECO:0000313" key="1">
    <source>
        <dbReference type="EMBL" id="AEJ81427.1"/>
    </source>
</evidence>
<name>G0YQ00_9CAUD</name>
<keyword evidence="2" id="KW-1185">Reference proteome</keyword>
<dbReference type="EMBL" id="HQ728264">
    <property type="protein sequence ID" value="AEJ81427.1"/>
    <property type="molecule type" value="Genomic_DNA"/>
</dbReference>
<proteinExistence type="predicted"/>
<organism evidence="1 2">
    <name type="scientific">Erwinia phage vB_EamM-Y2</name>
    <dbReference type="NCBI Taxonomy" id="1051676"/>
    <lineage>
        <taxon>Viruses</taxon>
        <taxon>Duplodnaviria</taxon>
        <taxon>Heunggongvirae</taxon>
        <taxon>Uroviricota</taxon>
        <taxon>Caudoviricetes</taxon>
        <taxon>Chaseviridae</taxon>
        <taxon>Cleopatravirinae</taxon>
        <taxon>Loessnervirus</taxon>
        <taxon>Loessnervirus Y2</taxon>
    </lineage>
</organism>
<sequence length="83" mass="9059">MAQLVYALYDVQEMKLSQFTADASILVKDAVSAYLAEKVLSDCFADEAAKDLLTALSKSNDVPELLVVLEAYDFKLAITPIIS</sequence>
<dbReference type="Proteomes" id="UP000008892">
    <property type="component" value="Segment"/>
</dbReference>
<dbReference type="GeneID" id="14010482"/>
<accession>G0YQ00</accession>
<dbReference type="KEGG" id="vg:14010482"/>
<protein>
    <submittedName>
        <fullName evidence="1">Gp51</fullName>
    </submittedName>
</protein>
<evidence type="ECO:0000313" key="2">
    <source>
        <dbReference type="Proteomes" id="UP000008892"/>
    </source>
</evidence>